<keyword evidence="6" id="KW-0862">Zinc</keyword>
<dbReference type="InterPro" id="IPR013087">
    <property type="entry name" value="Znf_C2H2_type"/>
</dbReference>
<dbReference type="FunFam" id="3.30.160.60:FF:000097">
    <property type="entry name" value="Zinc finger protein"/>
    <property type="match status" value="1"/>
</dbReference>
<feature type="domain" description="C2H2-type" evidence="13">
    <location>
        <begin position="294"/>
        <end position="321"/>
    </location>
</feature>
<reference evidence="14" key="3">
    <citation type="submission" date="2025-09" db="UniProtKB">
        <authorList>
            <consortium name="Ensembl"/>
        </authorList>
    </citation>
    <scope>IDENTIFICATION</scope>
</reference>
<evidence type="ECO:0000256" key="5">
    <source>
        <dbReference type="ARBA" id="ARBA00022771"/>
    </source>
</evidence>
<evidence type="ECO:0000256" key="6">
    <source>
        <dbReference type="ARBA" id="ARBA00022833"/>
    </source>
</evidence>
<evidence type="ECO:0000313" key="15">
    <source>
        <dbReference type="Proteomes" id="UP000314982"/>
    </source>
</evidence>
<keyword evidence="4" id="KW-0677">Repeat</keyword>
<feature type="domain" description="C2H2-type" evidence="13">
    <location>
        <begin position="405"/>
        <end position="432"/>
    </location>
</feature>
<evidence type="ECO:0000256" key="9">
    <source>
        <dbReference type="ARBA" id="ARBA00023163"/>
    </source>
</evidence>
<feature type="region of interest" description="Disordered" evidence="12">
    <location>
        <begin position="214"/>
        <end position="248"/>
    </location>
</feature>
<dbReference type="FunFam" id="3.30.160.60:FF:000912">
    <property type="entry name" value="Zinc finger protein 660"/>
    <property type="match status" value="2"/>
</dbReference>
<protein>
    <recommendedName>
        <fullName evidence="13">C2H2-type domain-containing protein</fullName>
    </recommendedName>
</protein>
<dbReference type="AlphaFoldDB" id="A0A4W5K6X3"/>
<feature type="compositionally biased region" description="Basic and acidic residues" evidence="12">
    <location>
        <begin position="229"/>
        <end position="248"/>
    </location>
</feature>
<keyword evidence="5 11" id="KW-0863">Zinc-finger</keyword>
<keyword evidence="3" id="KW-0479">Metal-binding</keyword>
<evidence type="ECO:0000256" key="11">
    <source>
        <dbReference type="PROSITE-ProRule" id="PRU00042"/>
    </source>
</evidence>
<comment type="function">
    <text evidence="1">May be involved in transcriptional regulation.</text>
</comment>
<evidence type="ECO:0000313" key="14">
    <source>
        <dbReference type="Ensembl" id="ENSHHUP00000013053.1"/>
    </source>
</evidence>
<dbReference type="PANTHER" id="PTHR24390:SF159">
    <property type="entry name" value="GROWTH FACTOR INDEPENDENT 1 TRANSCRIPTIONAL REPRESSOR"/>
    <property type="match status" value="1"/>
</dbReference>
<dbReference type="FunFam" id="3.30.160.60:FF:000873">
    <property type="entry name" value="Zinc finger protein 841"/>
    <property type="match status" value="1"/>
</dbReference>
<feature type="region of interest" description="Disordered" evidence="12">
    <location>
        <begin position="142"/>
        <end position="201"/>
    </location>
</feature>
<dbReference type="GO" id="GO:0006357">
    <property type="term" value="P:regulation of transcription by RNA polymerase II"/>
    <property type="evidence" value="ECO:0007669"/>
    <property type="project" value="TreeGrafter"/>
</dbReference>
<reference evidence="15" key="1">
    <citation type="submission" date="2018-06" db="EMBL/GenBank/DDBJ databases">
        <title>Genome assembly of Danube salmon.</title>
        <authorList>
            <person name="Macqueen D.J."/>
            <person name="Gundappa M.K."/>
        </authorList>
    </citation>
    <scope>NUCLEOTIDE SEQUENCE [LARGE SCALE GENOMIC DNA]</scope>
</reference>
<evidence type="ECO:0000256" key="1">
    <source>
        <dbReference type="ARBA" id="ARBA00003767"/>
    </source>
</evidence>
<dbReference type="PROSITE" id="PS50157">
    <property type="entry name" value="ZINC_FINGER_C2H2_2"/>
    <property type="match status" value="8"/>
</dbReference>
<evidence type="ECO:0000256" key="4">
    <source>
        <dbReference type="ARBA" id="ARBA00022737"/>
    </source>
</evidence>
<evidence type="ECO:0000256" key="3">
    <source>
        <dbReference type="ARBA" id="ARBA00022723"/>
    </source>
</evidence>
<evidence type="ECO:0000256" key="7">
    <source>
        <dbReference type="ARBA" id="ARBA00023015"/>
    </source>
</evidence>
<dbReference type="Proteomes" id="UP000314982">
    <property type="component" value="Unassembled WGS sequence"/>
</dbReference>
<sequence length="489" mass="55817">MSKLQLLNAYVTERLTAAATEISVAIETTVVELYEEISRSTEENDRLRGLLDLVFKRQIKLHRADPQQLTLPISEEEVPPEQQHCEEEEWSPSLLQEDPKLTQIKEEQEDLRTNQEEEQLQGLGEADLMKFIFTSPCVESACDQENQSQPSHLHQTQTVEDRERDSLLTYTTEEIKTEPDGEDYRVSEPASDSQSLSAVNPDCSAAHCENMESDDEVESGGLLSGSKTLESKRKQTKKGERFHTSAEDKMATMLPRLTSSSVTTHYCKVCRKTFVSNGFLIYHVRKTHTEHKECQCGVCGKYLYSTESMTGHLQTHTEENSSCHVCGKCFSKNGDLKTHIRSHTGEKPYQCTQCSKCYTQKVHLKNHMRTHTGEKPFRCKECGKYFAQKNTLSNHMMIHRGEKPYQCKTCGKSFTESGTLSRHMRVHTGEKPHQCQECGKCFTERGNLTKHIKIHRGEKSYCCSYCSRCFTDDASCKRHMRTVHNSGNI</sequence>
<accession>A0A4W5K6X3</accession>
<evidence type="ECO:0000259" key="13">
    <source>
        <dbReference type="PROSITE" id="PS50157"/>
    </source>
</evidence>
<dbReference type="GO" id="GO:0000978">
    <property type="term" value="F:RNA polymerase II cis-regulatory region sequence-specific DNA binding"/>
    <property type="evidence" value="ECO:0007669"/>
    <property type="project" value="TreeGrafter"/>
</dbReference>
<feature type="domain" description="C2H2-type" evidence="13">
    <location>
        <begin position="349"/>
        <end position="376"/>
    </location>
</feature>
<dbReference type="GO" id="GO:0008270">
    <property type="term" value="F:zinc ion binding"/>
    <property type="evidence" value="ECO:0007669"/>
    <property type="project" value="UniProtKB-KW"/>
</dbReference>
<dbReference type="Ensembl" id="ENSHHUT00000013476.1">
    <property type="protein sequence ID" value="ENSHHUP00000013053.1"/>
    <property type="gene ID" value="ENSHHUG00000008015.1"/>
</dbReference>
<name>A0A4W5K6X3_9TELE</name>
<dbReference type="PANTHER" id="PTHR24390">
    <property type="entry name" value="ZINC FINGER PROTEIN"/>
    <property type="match status" value="1"/>
</dbReference>
<keyword evidence="10" id="KW-0539">Nucleus</keyword>
<dbReference type="STRING" id="62062.ENSHHUP00000013053"/>
<feature type="domain" description="C2H2-type" evidence="13">
    <location>
        <begin position="377"/>
        <end position="404"/>
    </location>
</feature>
<keyword evidence="7" id="KW-0805">Transcription regulation</keyword>
<proteinExistence type="predicted"/>
<dbReference type="InterPro" id="IPR036236">
    <property type="entry name" value="Znf_C2H2_sf"/>
</dbReference>
<evidence type="ECO:0000256" key="12">
    <source>
        <dbReference type="SAM" id="MobiDB-lite"/>
    </source>
</evidence>
<evidence type="ECO:0000256" key="10">
    <source>
        <dbReference type="ARBA" id="ARBA00023242"/>
    </source>
</evidence>
<dbReference type="Gene3D" id="3.30.160.60">
    <property type="entry name" value="Classic Zinc Finger"/>
    <property type="match status" value="7"/>
</dbReference>
<feature type="domain" description="C2H2-type" evidence="13">
    <location>
        <begin position="265"/>
        <end position="293"/>
    </location>
</feature>
<dbReference type="SMART" id="SM00355">
    <property type="entry name" value="ZnF_C2H2"/>
    <property type="match status" value="8"/>
</dbReference>
<feature type="domain" description="C2H2-type" evidence="13">
    <location>
        <begin position="321"/>
        <end position="348"/>
    </location>
</feature>
<feature type="domain" description="C2H2-type" evidence="13">
    <location>
        <begin position="461"/>
        <end position="489"/>
    </location>
</feature>
<feature type="compositionally biased region" description="Basic and acidic residues" evidence="12">
    <location>
        <begin position="173"/>
        <end position="186"/>
    </location>
</feature>
<feature type="domain" description="C2H2-type" evidence="13">
    <location>
        <begin position="433"/>
        <end position="460"/>
    </location>
</feature>
<evidence type="ECO:0000256" key="8">
    <source>
        <dbReference type="ARBA" id="ARBA00023125"/>
    </source>
</evidence>
<keyword evidence="15" id="KW-1185">Reference proteome</keyword>
<evidence type="ECO:0000256" key="2">
    <source>
        <dbReference type="ARBA" id="ARBA00004123"/>
    </source>
</evidence>
<dbReference type="FunFam" id="3.30.160.60:FF:000145">
    <property type="entry name" value="Zinc finger protein 574"/>
    <property type="match status" value="1"/>
</dbReference>
<feature type="compositionally biased region" description="Polar residues" evidence="12">
    <location>
        <begin position="143"/>
        <end position="158"/>
    </location>
</feature>
<organism evidence="14 15">
    <name type="scientific">Hucho hucho</name>
    <name type="common">huchen</name>
    <dbReference type="NCBI Taxonomy" id="62062"/>
    <lineage>
        <taxon>Eukaryota</taxon>
        <taxon>Metazoa</taxon>
        <taxon>Chordata</taxon>
        <taxon>Craniata</taxon>
        <taxon>Vertebrata</taxon>
        <taxon>Euteleostomi</taxon>
        <taxon>Actinopterygii</taxon>
        <taxon>Neopterygii</taxon>
        <taxon>Teleostei</taxon>
        <taxon>Protacanthopterygii</taxon>
        <taxon>Salmoniformes</taxon>
        <taxon>Salmonidae</taxon>
        <taxon>Salmoninae</taxon>
        <taxon>Hucho</taxon>
    </lineage>
</organism>
<dbReference type="PROSITE" id="PS00028">
    <property type="entry name" value="ZINC_FINGER_C2H2_1"/>
    <property type="match status" value="8"/>
</dbReference>
<reference evidence="14" key="2">
    <citation type="submission" date="2025-08" db="UniProtKB">
        <authorList>
            <consortium name="Ensembl"/>
        </authorList>
    </citation>
    <scope>IDENTIFICATION</scope>
</reference>
<keyword evidence="8" id="KW-0238">DNA-binding</keyword>
<feature type="region of interest" description="Disordered" evidence="12">
    <location>
        <begin position="80"/>
        <end position="99"/>
    </location>
</feature>
<dbReference type="GeneTree" id="ENSGT00950000182774"/>
<dbReference type="GO" id="GO:0005634">
    <property type="term" value="C:nucleus"/>
    <property type="evidence" value="ECO:0007669"/>
    <property type="project" value="UniProtKB-SubCell"/>
</dbReference>
<dbReference type="SUPFAM" id="SSF57667">
    <property type="entry name" value="beta-beta-alpha zinc fingers"/>
    <property type="match status" value="4"/>
</dbReference>
<comment type="subcellular location">
    <subcellularLocation>
        <location evidence="2">Nucleus</location>
    </subcellularLocation>
</comment>
<keyword evidence="9" id="KW-0804">Transcription</keyword>
<dbReference type="GO" id="GO:0003700">
    <property type="term" value="F:DNA-binding transcription factor activity"/>
    <property type="evidence" value="ECO:0007669"/>
    <property type="project" value="TreeGrafter"/>
</dbReference>
<dbReference type="Pfam" id="PF00096">
    <property type="entry name" value="zf-C2H2"/>
    <property type="match status" value="5"/>
</dbReference>